<dbReference type="RefSeq" id="WP_137621237.1">
    <property type="nucleotide sequence ID" value="NZ_NXLZ01000015.1"/>
</dbReference>
<evidence type="ECO:0000313" key="3">
    <source>
        <dbReference type="EMBL" id="TKX28922.1"/>
    </source>
</evidence>
<proteinExistence type="predicted"/>
<dbReference type="Proteomes" id="UP000308838">
    <property type="component" value="Unassembled WGS sequence"/>
</dbReference>
<keyword evidence="2" id="KW-0812">Transmembrane</keyword>
<accession>A0A4V6DVP0</accession>
<evidence type="ECO:0000256" key="1">
    <source>
        <dbReference type="SAM" id="Coils"/>
    </source>
</evidence>
<dbReference type="AlphaFoldDB" id="A0A4V6DVP0"/>
<organism evidence="3 4">
    <name type="scientific">Campylobacter estrildidarum</name>
    <dbReference type="NCBI Taxonomy" id="2510189"/>
    <lineage>
        <taxon>Bacteria</taxon>
        <taxon>Pseudomonadati</taxon>
        <taxon>Campylobacterota</taxon>
        <taxon>Epsilonproteobacteria</taxon>
        <taxon>Campylobacterales</taxon>
        <taxon>Campylobacteraceae</taxon>
        <taxon>Campylobacter</taxon>
    </lineage>
</organism>
<comment type="caution">
    <text evidence="3">The sequence shown here is derived from an EMBL/GenBank/DDBJ whole genome shotgun (WGS) entry which is preliminary data.</text>
</comment>
<dbReference type="EMBL" id="NXLZ01000015">
    <property type="protein sequence ID" value="TKX28922.1"/>
    <property type="molecule type" value="Genomic_DNA"/>
</dbReference>
<keyword evidence="2" id="KW-1133">Transmembrane helix</keyword>
<sequence length="147" mass="17500">MENLYYAMLDFNIMELIGLVGIFICLIMILLIILIKNKNTKIEKKMVIKIPAFCILLYFIVLVVCLFNTKEPNPTYLDNLKIPNNISSRFYMTNLGFGICYRDNYTGETCLNYLKYFENKNKEEQEEKTKKEKTIKENIKEFYQSKR</sequence>
<keyword evidence="2" id="KW-0472">Membrane</keyword>
<keyword evidence="1" id="KW-0175">Coiled coil</keyword>
<protein>
    <submittedName>
        <fullName evidence="3">Uncharacterized protein</fullName>
    </submittedName>
</protein>
<evidence type="ECO:0000313" key="4">
    <source>
        <dbReference type="Proteomes" id="UP000308838"/>
    </source>
</evidence>
<keyword evidence="4" id="KW-1185">Reference proteome</keyword>
<reference evidence="3 4" key="1">
    <citation type="submission" date="2018-05" db="EMBL/GenBank/DDBJ databases">
        <title>Novel Campyloabacter and Helicobacter Species and Strains.</title>
        <authorList>
            <person name="Mannion A.J."/>
            <person name="Shen Z."/>
            <person name="Fox J.G."/>
        </authorList>
    </citation>
    <scope>NUCLEOTIDE SEQUENCE [LARGE SCALE GENOMIC DNA]</scope>
    <source>
        <strain evidence="4">MIT17-664</strain>
    </source>
</reference>
<dbReference type="OrthoDB" id="9898424at2"/>
<feature type="coiled-coil region" evidence="1">
    <location>
        <begin position="114"/>
        <end position="141"/>
    </location>
</feature>
<name>A0A4V6DVP0_9BACT</name>
<gene>
    <name evidence="3" type="ORF">CQA69_07900</name>
</gene>
<feature type="transmembrane region" description="Helical" evidence="2">
    <location>
        <begin position="16"/>
        <end position="35"/>
    </location>
</feature>
<evidence type="ECO:0000256" key="2">
    <source>
        <dbReference type="SAM" id="Phobius"/>
    </source>
</evidence>
<feature type="transmembrane region" description="Helical" evidence="2">
    <location>
        <begin position="47"/>
        <end position="69"/>
    </location>
</feature>